<dbReference type="RefSeq" id="WP_380024020.1">
    <property type="nucleotide sequence ID" value="NZ_JBHMDY010000008.1"/>
</dbReference>
<dbReference type="Gene3D" id="3.40.50.300">
    <property type="entry name" value="P-loop containing nucleotide triphosphate hydrolases"/>
    <property type="match status" value="1"/>
</dbReference>
<protein>
    <submittedName>
        <fullName evidence="3">TadA family conjugal transfer-associated ATPase</fullName>
    </submittedName>
</protein>
<reference evidence="3 4" key="1">
    <citation type="submission" date="2024-09" db="EMBL/GenBank/DDBJ databases">
        <authorList>
            <person name="Sun Q."/>
            <person name="Mori K."/>
        </authorList>
    </citation>
    <scope>NUCLEOTIDE SEQUENCE [LARGE SCALE GENOMIC DNA]</scope>
    <source>
        <strain evidence="3 4">CCM 7659</strain>
    </source>
</reference>
<name>A0ABV5JT14_9ACTN</name>
<comment type="caution">
    <text evidence="3">The sequence shown here is derived from an EMBL/GenBank/DDBJ whole genome shotgun (WGS) entry which is preliminary data.</text>
</comment>
<dbReference type="NCBIfam" id="TIGR03819">
    <property type="entry name" value="heli_sec_ATPase"/>
    <property type="match status" value="1"/>
</dbReference>
<accession>A0ABV5JT14</accession>
<gene>
    <name evidence="3" type="ORF">ACFFVD_13990</name>
</gene>
<keyword evidence="4" id="KW-1185">Reference proteome</keyword>
<evidence type="ECO:0000259" key="2">
    <source>
        <dbReference type="Pfam" id="PF00437"/>
    </source>
</evidence>
<evidence type="ECO:0000256" key="1">
    <source>
        <dbReference type="ARBA" id="ARBA00006611"/>
    </source>
</evidence>
<proteinExistence type="inferred from homology"/>
<dbReference type="EMBL" id="JBHMDY010000008">
    <property type="protein sequence ID" value="MFB9260912.1"/>
    <property type="molecule type" value="Genomic_DNA"/>
</dbReference>
<dbReference type="SUPFAM" id="SSF52540">
    <property type="entry name" value="P-loop containing nucleoside triphosphate hydrolases"/>
    <property type="match status" value="1"/>
</dbReference>
<dbReference type="InterPro" id="IPR022399">
    <property type="entry name" value="TadA-like_ATPase"/>
</dbReference>
<dbReference type="Gene3D" id="3.30.450.380">
    <property type="match status" value="1"/>
</dbReference>
<evidence type="ECO:0000313" key="4">
    <source>
        <dbReference type="Proteomes" id="UP001589700"/>
    </source>
</evidence>
<dbReference type="PANTHER" id="PTHR30486:SF6">
    <property type="entry name" value="TYPE IV PILUS RETRACTATION ATPASE PILT"/>
    <property type="match status" value="1"/>
</dbReference>
<dbReference type="Pfam" id="PF00437">
    <property type="entry name" value="T2SSE"/>
    <property type="match status" value="1"/>
</dbReference>
<dbReference type="CDD" id="cd01130">
    <property type="entry name" value="VirB11-like_ATPase"/>
    <property type="match status" value="1"/>
</dbReference>
<dbReference type="PANTHER" id="PTHR30486">
    <property type="entry name" value="TWITCHING MOTILITY PROTEIN PILT"/>
    <property type="match status" value="1"/>
</dbReference>
<dbReference type="Proteomes" id="UP001589700">
    <property type="component" value="Unassembled WGS sequence"/>
</dbReference>
<organism evidence="3 4">
    <name type="scientific">Dietzia aerolata</name>
    <dbReference type="NCBI Taxonomy" id="595984"/>
    <lineage>
        <taxon>Bacteria</taxon>
        <taxon>Bacillati</taxon>
        <taxon>Actinomycetota</taxon>
        <taxon>Actinomycetes</taxon>
        <taxon>Mycobacteriales</taxon>
        <taxon>Dietziaceae</taxon>
        <taxon>Dietzia</taxon>
    </lineage>
</organism>
<sequence length="404" mass="42150">MRDDTARAEAGVAADAEVGTVPLELVDRVRERLAGLGVEPEPDEVVRAVRAESGLLHGHLDLLRTARLVREHLAGAGPLEALLASPGVTDVVVDGPGPALVDRGRGLEETDVVVPTEAELRGLAVRLAGRAGQRLDDARPWADGVVRSREGIAWRLHAVLPPVAVDGTCLSLRVSRPAEATFDRLVSSGTVSSEAEFLLRALVSARVGYLVVGGTGSGKTTLLAALLGLVPAGERLLCVEDSPELRPAHPHVVRLVVRHGNVEGAGEVAMSDLVRQALRMRPDRIAVGEVRGGEVADLLAALNTGHDGSAGTVHANSPTELPARLEALGALGGLGREALSAQVAASLRVVVGMRRLPDGIRRVDSIGVVRRESHGIEVVPAWRADGGDVPGRDALAALLGVRLP</sequence>
<feature type="domain" description="Bacterial type II secretion system protein E" evidence="2">
    <location>
        <begin position="137"/>
        <end position="352"/>
    </location>
</feature>
<dbReference type="InterPro" id="IPR050921">
    <property type="entry name" value="T4SS_GSP_E_ATPase"/>
</dbReference>
<dbReference type="InterPro" id="IPR001482">
    <property type="entry name" value="T2SS/T4SS_dom"/>
</dbReference>
<evidence type="ECO:0000313" key="3">
    <source>
        <dbReference type="EMBL" id="MFB9260912.1"/>
    </source>
</evidence>
<dbReference type="InterPro" id="IPR027417">
    <property type="entry name" value="P-loop_NTPase"/>
</dbReference>
<comment type="similarity">
    <text evidence="1">Belongs to the GSP E family.</text>
</comment>